<dbReference type="PANTHER" id="PTHR43701:SF2">
    <property type="entry name" value="MEMBRANE TRANSPORTER PROTEIN YJNA-RELATED"/>
    <property type="match status" value="1"/>
</dbReference>
<dbReference type="GO" id="GO:0005886">
    <property type="term" value="C:plasma membrane"/>
    <property type="evidence" value="ECO:0007669"/>
    <property type="project" value="UniProtKB-SubCell"/>
</dbReference>
<proteinExistence type="inferred from homology"/>
<dbReference type="PANTHER" id="PTHR43701">
    <property type="entry name" value="MEMBRANE TRANSPORTER PROTEIN MJ0441-RELATED"/>
    <property type="match status" value="1"/>
</dbReference>
<comment type="subcellular location">
    <subcellularLocation>
        <location evidence="5">Cell membrane</location>
        <topology evidence="5">Multi-pass membrane protein</topology>
    </subcellularLocation>
    <subcellularLocation>
        <location evidence="1">Membrane</location>
        <topology evidence="1">Multi-pass membrane protein</topology>
    </subcellularLocation>
</comment>
<dbReference type="Pfam" id="PF01925">
    <property type="entry name" value="TauE"/>
    <property type="match status" value="1"/>
</dbReference>
<evidence type="ECO:0000256" key="3">
    <source>
        <dbReference type="ARBA" id="ARBA00022989"/>
    </source>
</evidence>
<keyword evidence="2 5" id="KW-0812">Transmembrane</keyword>
<keyword evidence="7" id="KW-1185">Reference proteome</keyword>
<name>A0A7J4ZVW0_9BACT</name>
<reference evidence="6 7" key="1">
    <citation type="submission" date="2019-09" db="EMBL/GenBank/DDBJ databases">
        <title>Geobacter sp. Red96, a novel strain isolated from paddy soil.</title>
        <authorList>
            <person name="Xu Z."/>
            <person name="Masuda Y."/>
            <person name="Itoh H."/>
            <person name="Senoo K."/>
        </authorList>
    </citation>
    <scope>NUCLEOTIDE SEQUENCE [LARGE SCALE GENOMIC DNA]</scope>
    <source>
        <strain evidence="6 7">Red96</strain>
    </source>
</reference>
<feature type="transmembrane region" description="Helical" evidence="5">
    <location>
        <begin position="43"/>
        <end position="65"/>
    </location>
</feature>
<evidence type="ECO:0000256" key="4">
    <source>
        <dbReference type="ARBA" id="ARBA00023136"/>
    </source>
</evidence>
<evidence type="ECO:0000313" key="7">
    <source>
        <dbReference type="Proteomes" id="UP000420562"/>
    </source>
</evidence>
<evidence type="ECO:0000256" key="1">
    <source>
        <dbReference type="ARBA" id="ARBA00004141"/>
    </source>
</evidence>
<dbReference type="RefSeq" id="WP_151127167.1">
    <property type="nucleotide sequence ID" value="NZ_VZQZ01000001.1"/>
</dbReference>
<comment type="similarity">
    <text evidence="5">Belongs to the 4-toluene sulfonate uptake permease (TSUP) (TC 2.A.102) family.</text>
</comment>
<keyword evidence="3 5" id="KW-1133">Transmembrane helix</keyword>
<evidence type="ECO:0000256" key="2">
    <source>
        <dbReference type="ARBA" id="ARBA00022692"/>
    </source>
</evidence>
<protein>
    <recommendedName>
        <fullName evidence="5">Probable membrane transporter protein</fullName>
    </recommendedName>
</protein>
<comment type="caution">
    <text evidence="6">The sequence shown here is derived from an EMBL/GenBank/DDBJ whole genome shotgun (WGS) entry which is preliminary data.</text>
</comment>
<feature type="transmembrane region" description="Helical" evidence="5">
    <location>
        <begin position="7"/>
        <end position="37"/>
    </location>
</feature>
<gene>
    <name evidence="6" type="ORF">F6V25_03245</name>
</gene>
<dbReference type="Proteomes" id="UP000420562">
    <property type="component" value="Unassembled WGS sequence"/>
</dbReference>
<evidence type="ECO:0000256" key="5">
    <source>
        <dbReference type="RuleBase" id="RU363041"/>
    </source>
</evidence>
<keyword evidence="5" id="KW-1003">Cell membrane</keyword>
<evidence type="ECO:0000313" key="6">
    <source>
        <dbReference type="EMBL" id="KAB0667727.1"/>
    </source>
</evidence>
<dbReference type="InterPro" id="IPR051598">
    <property type="entry name" value="TSUP/Inactive_protease-like"/>
</dbReference>
<accession>A0A7J4ZVW0</accession>
<feature type="transmembrane region" description="Helical" evidence="5">
    <location>
        <begin position="77"/>
        <end position="94"/>
    </location>
</feature>
<dbReference type="AlphaFoldDB" id="A0A7J4ZVW0"/>
<organism evidence="6 7">
    <name type="scientific">Oryzomonas japonica</name>
    <dbReference type="NCBI Taxonomy" id="2603858"/>
    <lineage>
        <taxon>Bacteria</taxon>
        <taxon>Pseudomonadati</taxon>
        <taxon>Thermodesulfobacteriota</taxon>
        <taxon>Desulfuromonadia</taxon>
        <taxon>Geobacterales</taxon>
        <taxon>Geobacteraceae</taxon>
        <taxon>Oryzomonas</taxon>
    </lineage>
</organism>
<dbReference type="InterPro" id="IPR002781">
    <property type="entry name" value="TM_pro_TauE-like"/>
</dbReference>
<dbReference type="EMBL" id="VZQZ01000001">
    <property type="protein sequence ID" value="KAB0667727.1"/>
    <property type="molecule type" value="Genomic_DNA"/>
</dbReference>
<sequence>MAHIAALLGLGILAGLTSGLIGIGGGIIIVPVLVLFFGFSQQLAQGTTLALMVPPLGAFAAWTYYRQGYVDIKTAGLICLGFLVGSVLGADFAIRLPTEVLTRTFGAILVAIGLKMLFEG</sequence>
<keyword evidence="4 5" id="KW-0472">Membrane</keyword>